<organism evidence="3 4">
    <name type="scientific">Nyssa sinensis</name>
    <dbReference type="NCBI Taxonomy" id="561372"/>
    <lineage>
        <taxon>Eukaryota</taxon>
        <taxon>Viridiplantae</taxon>
        <taxon>Streptophyta</taxon>
        <taxon>Embryophyta</taxon>
        <taxon>Tracheophyta</taxon>
        <taxon>Spermatophyta</taxon>
        <taxon>Magnoliopsida</taxon>
        <taxon>eudicotyledons</taxon>
        <taxon>Gunneridae</taxon>
        <taxon>Pentapetalae</taxon>
        <taxon>asterids</taxon>
        <taxon>Cornales</taxon>
        <taxon>Nyssaceae</taxon>
        <taxon>Nyssa</taxon>
    </lineage>
</organism>
<dbReference type="PROSITE" id="PS00028">
    <property type="entry name" value="ZINC_FINGER_C2H2_1"/>
    <property type="match status" value="1"/>
</dbReference>
<dbReference type="GO" id="GO:0009740">
    <property type="term" value="P:gibberellic acid mediated signaling pathway"/>
    <property type="evidence" value="ECO:0007669"/>
    <property type="project" value="TreeGrafter"/>
</dbReference>
<dbReference type="GO" id="GO:0009736">
    <property type="term" value="P:cytokinin-activated signaling pathway"/>
    <property type="evidence" value="ECO:0007669"/>
    <property type="project" value="TreeGrafter"/>
</dbReference>
<keyword evidence="1" id="KW-0862">Zinc</keyword>
<dbReference type="PROSITE" id="PS50157">
    <property type="entry name" value="ZINC_FINGER_C2H2_2"/>
    <property type="match status" value="1"/>
</dbReference>
<evidence type="ECO:0000313" key="4">
    <source>
        <dbReference type="Proteomes" id="UP000325577"/>
    </source>
</evidence>
<dbReference type="Proteomes" id="UP000325577">
    <property type="component" value="Linkage Group LG21"/>
</dbReference>
<evidence type="ECO:0000256" key="1">
    <source>
        <dbReference type="PROSITE-ProRule" id="PRU00042"/>
    </source>
</evidence>
<dbReference type="PANTHER" id="PTHR46353:SF23">
    <property type="entry name" value="C2H2 ZINC FINGER-CONTAINING PROTEIN-RELATED"/>
    <property type="match status" value="1"/>
</dbReference>
<keyword evidence="1" id="KW-0479">Metal-binding</keyword>
<keyword evidence="1" id="KW-0863">Zinc-finger</keyword>
<evidence type="ECO:0000259" key="2">
    <source>
        <dbReference type="PROSITE" id="PS50157"/>
    </source>
</evidence>
<dbReference type="InterPro" id="IPR013087">
    <property type="entry name" value="Znf_C2H2_type"/>
</dbReference>
<dbReference type="Gene3D" id="3.30.160.60">
    <property type="entry name" value="Classic Zinc Finger"/>
    <property type="match status" value="1"/>
</dbReference>
<proteinExistence type="predicted"/>
<accession>A0A5J5ADW9</accession>
<dbReference type="GO" id="GO:0010090">
    <property type="term" value="P:trichome morphogenesis"/>
    <property type="evidence" value="ECO:0007669"/>
    <property type="project" value="InterPro"/>
</dbReference>
<dbReference type="GO" id="GO:0008270">
    <property type="term" value="F:zinc ion binding"/>
    <property type="evidence" value="ECO:0007669"/>
    <property type="project" value="UniProtKB-KW"/>
</dbReference>
<dbReference type="GO" id="GO:0005634">
    <property type="term" value="C:nucleus"/>
    <property type="evidence" value="ECO:0007669"/>
    <property type="project" value="TreeGrafter"/>
</dbReference>
<dbReference type="InterPro" id="IPR036236">
    <property type="entry name" value="Znf_C2H2_sf"/>
</dbReference>
<dbReference type="GO" id="GO:0003700">
    <property type="term" value="F:DNA-binding transcription factor activity"/>
    <property type="evidence" value="ECO:0007669"/>
    <property type="project" value="TreeGrafter"/>
</dbReference>
<dbReference type="OrthoDB" id="772256at2759"/>
<dbReference type="AlphaFoldDB" id="A0A5J5ADW9"/>
<dbReference type="SUPFAM" id="SSF57667">
    <property type="entry name" value="beta-beta-alpha zinc fingers"/>
    <property type="match status" value="1"/>
</dbReference>
<dbReference type="PANTHER" id="PTHR46353">
    <property type="entry name" value="ZINC FINGER PROTEIN 5"/>
    <property type="match status" value="1"/>
</dbReference>
<dbReference type="InterPro" id="IPR044299">
    <property type="entry name" value="GIS3/ZFP5/ZFP6"/>
</dbReference>
<sequence length="185" mass="20840">MAAESSTWGSSSSSVDSLASEFDHKSSPVVKLFGFPVTDTDKVPMTVQHDGDTDIRKFECQYCHRWFFNSQALGGHQNAHKKERQRAKGAQFQSDHHRRFAVSVPILNQHAARSGPLTCSSRRFQSPLECCVYPPQVSPAVPLRLPNRFYVGRPDQLGFEGSIEKEDPASLWFLTHRTHGLRSLE</sequence>
<evidence type="ECO:0000313" key="3">
    <source>
        <dbReference type="EMBL" id="KAA8527401.1"/>
    </source>
</evidence>
<protein>
    <recommendedName>
        <fullName evidence="2">C2H2-type domain-containing protein</fullName>
    </recommendedName>
</protein>
<reference evidence="3 4" key="1">
    <citation type="submission" date="2019-09" db="EMBL/GenBank/DDBJ databases">
        <title>A chromosome-level genome assembly of the Chinese tupelo Nyssa sinensis.</title>
        <authorList>
            <person name="Yang X."/>
            <person name="Kang M."/>
            <person name="Yang Y."/>
            <person name="Xiong H."/>
            <person name="Wang M."/>
            <person name="Zhang Z."/>
            <person name="Wang Z."/>
            <person name="Wu H."/>
            <person name="Ma T."/>
            <person name="Liu J."/>
            <person name="Xi Z."/>
        </authorList>
    </citation>
    <scope>NUCLEOTIDE SEQUENCE [LARGE SCALE GENOMIC DNA]</scope>
    <source>
        <strain evidence="3">J267</strain>
        <tissue evidence="3">Leaf</tissue>
    </source>
</reference>
<dbReference type="GO" id="GO:0000976">
    <property type="term" value="F:transcription cis-regulatory region binding"/>
    <property type="evidence" value="ECO:0007669"/>
    <property type="project" value="TreeGrafter"/>
</dbReference>
<feature type="domain" description="C2H2-type" evidence="2">
    <location>
        <begin position="58"/>
        <end position="85"/>
    </location>
</feature>
<dbReference type="EMBL" id="CM018045">
    <property type="protein sequence ID" value="KAA8527401.1"/>
    <property type="molecule type" value="Genomic_DNA"/>
</dbReference>
<keyword evidence="4" id="KW-1185">Reference proteome</keyword>
<gene>
    <name evidence="3" type="ORF">F0562_034884</name>
</gene>
<name>A0A5J5ADW9_9ASTE</name>